<evidence type="ECO:0000256" key="1">
    <source>
        <dbReference type="SAM" id="MobiDB-lite"/>
    </source>
</evidence>
<feature type="region of interest" description="Disordered" evidence="1">
    <location>
        <begin position="51"/>
        <end position="75"/>
    </location>
</feature>
<dbReference type="RefSeq" id="WP_198072336.1">
    <property type="nucleotide sequence ID" value="NZ_CP065820.1"/>
</dbReference>
<dbReference type="Proteomes" id="UP000683517">
    <property type="component" value="Chromosome"/>
</dbReference>
<proteinExistence type="predicted"/>
<dbReference type="GeneID" id="60735424"/>
<name>A0ABX8L3V0_9GAMM</name>
<gene>
    <name evidence="2" type="ORF">I6L30_16760</name>
</gene>
<accession>A0ABX8L3V0</accession>
<protein>
    <submittedName>
        <fullName evidence="2">Uncharacterized protein</fullName>
    </submittedName>
</protein>
<keyword evidence="3" id="KW-1185">Reference proteome</keyword>
<sequence>MSNVKVQFLTTCMHNRIVYIDNEVIEVEEKDADELLKLNLVKVIDSGVSEKSNKLTNQSRSRSIQRKSHLQNSLK</sequence>
<evidence type="ECO:0000313" key="3">
    <source>
        <dbReference type="Proteomes" id="UP000683517"/>
    </source>
</evidence>
<dbReference type="EMBL" id="CP077365">
    <property type="protein sequence ID" value="QXB46044.1"/>
    <property type="molecule type" value="Genomic_DNA"/>
</dbReference>
<organism evidence="2 3">
    <name type="scientific">Acinetobacter seifertii</name>
    <dbReference type="NCBI Taxonomy" id="1530123"/>
    <lineage>
        <taxon>Bacteria</taxon>
        <taxon>Pseudomonadati</taxon>
        <taxon>Pseudomonadota</taxon>
        <taxon>Gammaproteobacteria</taxon>
        <taxon>Moraxellales</taxon>
        <taxon>Moraxellaceae</taxon>
        <taxon>Acinetobacter</taxon>
        <taxon>Acinetobacter calcoaceticus/baumannii complex</taxon>
    </lineage>
</organism>
<reference evidence="2 3" key="1">
    <citation type="submission" date="2021-06" db="EMBL/GenBank/DDBJ databases">
        <title>FDA dAtabase for Regulatory Grade micrObial Sequences (FDA-ARGOS): Supporting development and validation of Infectious Disease Dx tests.</title>
        <authorList>
            <person name="Sproer C."/>
            <person name="Gronow S."/>
            <person name="Severitt S."/>
            <person name="Schroder I."/>
            <person name="Tallon L."/>
            <person name="Sadzewicz L."/>
            <person name="Zhao X."/>
            <person name="Boylan J."/>
            <person name="Ott S."/>
            <person name="Bowen H."/>
            <person name="Vavikolanu K."/>
            <person name="Mehta A."/>
            <person name="Aluvathingal J."/>
            <person name="Nadendla S."/>
            <person name="Lowell S."/>
            <person name="Myers T."/>
            <person name="Yan Y."/>
        </authorList>
    </citation>
    <scope>NUCLEOTIDE SEQUENCE [LARGE SCALE GENOMIC DNA]</scope>
    <source>
        <strain evidence="2 3">FDAARGOS 1400</strain>
    </source>
</reference>
<evidence type="ECO:0000313" key="2">
    <source>
        <dbReference type="EMBL" id="QXB46044.1"/>
    </source>
</evidence>